<name>A0A0Q3TB00_9BACI</name>
<dbReference type="PATRIC" id="fig|157838.3.peg.4387"/>
<dbReference type="InterPro" id="IPR036390">
    <property type="entry name" value="WH_DNA-bd_sf"/>
</dbReference>
<dbReference type="SUPFAM" id="SSF46785">
    <property type="entry name" value="Winged helix' DNA-binding domain"/>
    <property type="match status" value="1"/>
</dbReference>
<dbReference type="Gene3D" id="1.10.10.10">
    <property type="entry name" value="Winged helix-like DNA-binding domain superfamily/Winged helix DNA-binding domain"/>
    <property type="match status" value="1"/>
</dbReference>
<dbReference type="Proteomes" id="UP000051888">
    <property type="component" value="Unassembled WGS sequence"/>
</dbReference>
<dbReference type="PANTHER" id="PTHR44846">
    <property type="entry name" value="MANNOSYL-D-GLYCERATE TRANSPORT/METABOLISM SYSTEM REPRESSOR MNGR-RELATED"/>
    <property type="match status" value="1"/>
</dbReference>
<dbReference type="Gene3D" id="3.40.1410.10">
    <property type="entry name" value="Chorismate lyase-like"/>
    <property type="match status" value="1"/>
</dbReference>
<evidence type="ECO:0000313" key="5">
    <source>
        <dbReference type="EMBL" id="KQL51254.1"/>
    </source>
</evidence>
<dbReference type="Pfam" id="PF07702">
    <property type="entry name" value="UTRA"/>
    <property type="match status" value="1"/>
</dbReference>
<evidence type="ECO:0000313" key="6">
    <source>
        <dbReference type="Proteomes" id="UP000051888"/>
    </source>
</evidence>
<protein>
    <submittedName>
        <fullName evidence="5">GntR family transcriptional regulator</fullName>
    </submittedName>
</protein>
<keyword evidence="3" id="KW-0804">Transcription</keyword>
<gene>
    <name evidence="5" type="ORF">AN964_19875</name>
</gene>
<dbReference type="SMART" id="SM00345">
    <property type="entry name" value="HTH_GNTR"/>
    <property type="match status" value="1"/>
</dbReference>
<evidence type="ECO:0000256" key="2">
    <source>
        <dbReference type="ARBA" id="ARBA00023125"/>
    </source>
</evidence>
<feature type="domain" description="HTH gntR-type" evidence="4">
    <location>
        <begin position="5"/>
        <end position="73"/>
    </location>
</feature>
<dbReference type="GO" id="GO:0045892">
    <property type="term" value="P:negative regulation of DNA-templated transcription"/>
    <property type="evidence" value="ECO:0007669"/>
    <property type="project" value="TreeGrafter"/>
</dbReference>
<dbReference type="PANTHER" id="PTHR44846:SF1">
    <property type="entry name" value="MANNOSYL-D-GLYCERATE TRANSPORT_METABOLISM SYSTEM REPRESSOR MNGR-RELATED"/>
    <property type="match status" value="1"/>
</dbReference>
<dbReference type="SUPFAM" id="SSF64288">
    <property type="entry name" value="Chorismate lyase-like"/>
    <property type="match status" value="1"/>
</dbReference>
<dbReference type="GO" id="GO:0003700">
    <property type="term" value="F:DNA-binding transcription factor activity"/>
    <property type="evidence" value="ECO:0007669"/>
    <property type="project" value="InterPro"/>
</dbReference>
<proteinExistence type="predicted"/>
<dbReference type="CDD" id="cd07377">
    <property type="entry name" value="WHTH_GntR"/>
    <property type="match status" value="1"/>
</dbReference>
<dbReference type="Pfam" id="PF00392">
    <property type="entry name" value="GntR"/>
    <property type="match status" value="1"/>
</dbReference>
<dbReference type="PROSITE" id="PS50949">
    <property type="entry name" value="HTH_GNTR"/>
    <property type="match status" value="1"/>
</dbReference>
<dbReference type="GO" id="GO:0003677">
    <property type="term" value="F:DNA binding"/>
    <property type="evidence" value="ECO:0007669"/>
    <property type="project" value="UniProtKB-KW"/>
</dbReference>
<dbReference type="RefSeq" id="WP_200915632.1">
    <property type="nucleotide sequence ID" value="NZ_JAAIWL010000004.1"/>
</dbReference>
<comment type="caution">
    <text evidence="5">The sequence shown here is derived from an EMBL/GenBank/DDBJ whole genome shotgun (WGS) entry which is preliminary data.</text>
</comment>
<dbReference type="NCBIfam" id="NF041547">
    <property type="entry name" value="GntR_LSA1692"/>
    <property type="match status" value="1"/>
</dbReference>
<evidence type="ECO:0000259" key="4">
    <source>
        <dbReference type="PROSITE" id="PS50949"/>
    </source>
</evidence>
<dbReference type="InterPro" id="IPR036388">
    <property type="entry name" value="WH-like_DNA-bd_sf"/>
</dbReference>
<evidence type="ECO:0000256" key="3">
    <source>
        <dbReference type="ARBA" id="ARBA00023163"/>
    </source>
</evidence>
<keyword evidence="6" id="KW-1185">Reference proteome</keyword>
<dbReference type="EMBL" id="LJJC01000006">
    <property type="protein sequence ID" value="KQL51254.1"/>
    <property type="molecule type" value="Genomic_DNA"/>
</dbReference>
<sequence>MTMPKAVYLEVAERLIEEIEKGKYGVHQKLPSEYELAKKYDVSRLTVRKSIDHLAQLNYVVKQKNKGTYVMAKAKILSGGSGLVGFSEAAKLYGMQTKTKVIDLTETSNYSDAVRSSLHLEKDAPIHHIERIRYADNEPMTYEEIYLNKSVVSEITKEEVETSLFEAIEKHIKIGYSHQDIEAVLIDERLSELLQVPIGNPVFLVHSVTFSIDGYPILFDTSYYRADKYKFKNILNRNQ</sequence>
<dbReference type="PRINTS" id="PR00035">
    <property type="entry name" value="HTHGNTR"/>
</dbReference>
<keyword evidence="2" id="KW-0238">DNA-binding</keyword>
<dbReference type="InterPro" id="IPR028978">
    <property type="entry name" value="Chorismate_lyase_/UTRA_dom_sf"/>
</dbReference>
<keyword evidence="1" id="KW-0805">Transcription regulation</keyword>
<dbReference type="InterPro" id="IPR050679">
    <property type="entry name" value="Bact_HTH_transcr_reg"/>
</dbReference>
<dbReference type="InterPro" id="IPR011663">
    <property type="entry name" value="UTRA"/>
</dbReference>
<organism evidence="5 6">
    <name type="scientific">Heyndrickxia shackletonii</name>
    <dbReference type="NCBI Taxonomy" id="157838"/>
    <lineage>
        <taxon>Bacteria</taxon>
        <taxon>Bacillati</taxon>
        <taxon>Bacillota</taxon>
        <taxon>Bacilli</taxon>
        <taxon>Bacillales</taxon>
        <taxon>Bacillaceae</taxon>
        <taxon>Heyndrickxia</taxon>
    </lineage>
</organism>
<accession>A0A0Q3TB00</accession>
<dbReference type="STRING" id="157838.AN964_19875"/>
<reference evidence="5 6" key="1">
    <citation type="submission" date="2015-09" db="EMBL/GenBank/DDBJ databases">
        <title>Genome sequencing project for genomic taxonomy and phylogenomics of Bacillus-like bacteria.</title>
        <authorList>
            <person name="Liu B."/>
            <person name="Wang J."/>
            <person name="Zhu Y."/>
            <person name="Liu G."/>
            <person name="Chen Q."/>
            <person name="Chen Z."/>
            <person name="Lan J."/>
            <person name="Che J."/>
            <person name="Ge C."/>
            <person name="Shi H."/>
            <person name="Pan Z."/>
            <person name="Liu X."/>
        </authorList>
    </citation>
    <scope>NUCLEOTIDE SEQUENCE [LARGE SCALE GENOMIC DNA]</scope>
    <source>
        <strain evidence="5 6">LMG 18435</strain>
    </source>
</reference>
<dbReference type="InterPro" id="IPR000524">
    <property type="entry name" value="Tscrpt_reg_HTH_GntR"/>
</dbReference>
<dbReference type="AlphaFoldDB" id="A0A0Q3TB00"/>
<evidence type="ECO:0000256" key="1">
    <source>
        <dbReference type="ARBA" id="ARBA00023015"/>
    </source>
</evidence>
<dbReference type="SMART" id="SM00866">
    <property type="entry name" value="UTRA"/>
    <property type="match status" value="1"/>
</dbReference>